<dbReference type="InterPro" id="IPR027417">
    <property type="entry name" value="P-loop_NTPase"/>
</dbReference>
<evidence type="ECO:0000256" key="2">
    <source>
        <dbReference type="ARBA" id="ARBA00022741"/>
    </source>
</evidence>
<dbReference type="InterPro" id="IPR051782">
    <property type="entry name" value="ABC_Transporter_VariousFunc"/>
</dbReference>
<feature type="domain" description="ABC transporter" evidence="4">
    <location>
        <begin position="2"/>
        <end position="201"/>
    </location>
</feature>
<proteinExistence type="predicted"/>
<dbReference type="Gene3D" id="3.40.50.300">
    <property type="entry name" value="P-loop containing nucleotide triphosphate hydrolases"/>
    <property type="match status" value="1"/>
</dbReference>
<comment type="caution">
    <text evidence="5">The sequence shown here is derived from an EMBL/GenBank/DDBJ whole genome shotgun (WGS) entry which is preliminary data.</text>
</comment>
<organism evidence="5 6">
    <name type="scientific">Lacimicrobium alkaliphilum</name>
    <dbReference type="NCBI Taxonomy" id="1526571"/>
    <lineage>
        <taxon>Bacteria</taxon>
        <taxon>Pseudomonadati</taxon>
        <taxon>Pseudomonadota</taxon>
        <taxon>Gammaproteobacteria</taxon>
        <taxon>Alteromonadales</taxon>
        <taxon>Alteromonadaceae</taxon>
        <taxon>Lacimicrobium</taxon>
    </lineage>
</organism>
<dbReference type="SMART" id="SM00382">
    <property type="entry name" value="AAA"/>
    <property type="match status" value="1"/>
</dbReference>
<evidence type="ECO:0000313" key="6">
    <source>
        <dbReference type="Proteomes" id="UP000614272"/>
    </source>
</evidence>
<dbReference type="GO" id="GO:0005524">
    <property type="term" value="F:ATP binding"/>
    <property type="evidence" value="ECO:0007669"/>
    <property type="project" value="UniProtKB-KW"/>
</dbReference>
<dbReference type="RefSeq" id="WP_099035301.1">
    <property type="nucleotide sequence ID" value="NZ_BMGJ01000011.1"/>
</dbReference>
<dbReference type="PANTHER" id="PTHR42939:SF1">
    <property type="entry name" value="ABC TRANSPORTER ATP-BINDING PROTEIN ALBC-RELATED"/>
    <property type="match status" value="1"/>
</dbReference>
<dbReference type="Pfam" id="PF00005">
    <property type="entry name" value="ABC_tran"/>
    <property type="match status" value="1"/>
</dbReference>
<gene>
    <name evidence="5" type="ORF">GCM10011357_26380</name>
</gene>
<dbReference type="InterPro" id="IPR003439">
    <property type="entry name" value="ABC_transporter-like_ATP-bd"/>
</dbReference>
<keyword evidence="2" id="KW-0547">Nucleotide-binding</keyword>
<keyword evidence="1" id="KW-0813">Transport</keyword>
<keyword evidence="6" id="KW-1185">Reference proteome</keyword>
<dbReference type="PROSITE" id="PS50893">
    <property type="entry name" value="ABC_TRANSPORTER_2"/>
    <property type="match status" value="1"/>
</dbReference>
<sequence length="201" mass="21773">MLTFNQVSQSYPHQSLLRNLSITIDARRALISGPNGCGKTTLLLLAAGLLKPQQGKITFNQQDVLLAGSKQSIGISASKVALPAFMPVKELLRFHAQQFGCEDDQGWVAEFGLGKFLLTKVQDLSLGNYKKLSLITALMHQPDLLILDEPGNGLDDQARIVLAGILDNYPGQIIVASHDNLSSGNTEMQHIPLQDIANGVM</sequence>
<name>A0ABQ1RGZ8_9ALTE</name>
<evidence type="ECO:0000256" key="3">
    <source>
        <dbReference type="ARBA" id="ARBA00022840"/>
    </source>
</evidence>
<dbReference type="EMBL" id="BMGJ01000011">
    <property type="protein sequence ID" value="GGD70093.1"/>
    <property type="molecule type" value="Genomic_DNA"/>
</dbReference>
<evidence type="ECO:0000259" key="4">
    <source>
        <dbReference type="PROSITE" id="PS50893"/>
    </source>
</evidence>
<dbReference type="PANTHER" id="PTHR42939">
    <property type="entry name" value="ABC TRANSPORTER ATP-BINDING PROTEIN ALBC-RELATED"/>
    <property type="match status" value="1"/>
</dbReference>
<accession>A0ABQ1RGZ8</accession>
<reference evidence="6" key="1">
    <citation type="journal article" date="2019" name="Int. J. Syst. Evol. Microbiol.">
        <title>The Global Catalogue of Microorganisms (GCM) 10K type strain sequencing project: providing services to taxonomists for standard genome sequencing and annotation.</title>
        <authorList>
            <consortium name="The Broad Institute Genomics Platform"/>
            <consortium name="The Broad Institute Genome Sequencing Center for Infectious Disease"/>
            <person name="Wu L."/>
            <person name="Ma J."/>
        </authorList>
    </citation>
    <scope>NUCLEOTIDE SEQUENCE [LARGE SCALE GENOMIC DNA]</scope>
    <source>
        <strain evidence="6">CGMCC 1.12923</strain>
    </source>
</reference>
<dbReference type="SUPFAM" id="SSF52540">
    <property type="entry name" value="P-loop containing nucleoside triphosphate hydrolases"/>
    <property type="match status" value="1"/>
</dbReference>
<dbReference type="Proteomes" id="UP000614272">
    <property type="component" value="Unassembled WGS sequence"/>
</dbReference>
<protein>
    <submittedName>
        <fullName evidence="5">ABC transporter ATP-binding protein</fullName>
    </submittedName>
</protein>
<evidence type="ECO:0000313" key="5">
    <source>
        <dbReference type="EMBL" id="GGD70093.1"/>
    </source>
</evidence>
<keyword evidence="3 5" id="KW-0067">ATP-binding</keyword>
<evidence type="ECO:0000256" key="1">
    <source>
        <dbReference type="ARBA" id="ARBA00022448"/>
    </source>
</evidence>
<dbReference type="InterPro" id="IPR003593">
    <property type="entry name" value="AAA+_ATPase"/>
</dbReference>